<accession>A0A4Y4EWR7</accession>
<evidence type="ECO:0000313" key="1">
    <source>
        <dbReference type="EMBL" id="GED21556.1"/>
    </source>
</evidence>
<keyword evidence="2" id="KW-1185">Reference proteome</keyword>
<dbReference type="AlphaFoldDB" id="A0A4Y4EWR7"/>
<sequence>MKFTHTGDGETLSWLHAYLQSVRDNCNINMVCPDAKKVGEETGGGYEYYPQGGGVGKHGDFFILFLWAVCSDIEQWCKCRWDDS</sequence>
<organism evidence="1 2">
    <name type="scientific">Halomonas halmophila</name>
    <dbReference type="NCBI Taxonomy" id="252"/>
    <lineage>
        <taxon>Bacteria</taxon>
        <taxon>Pseudomonadati</taxon>
        <taxon>Pseudomonadota</taxon>
        <taxon>Gammaproteobacteria</taxon>
        <taxon>Oceanospirillales</taxon>
        <taxon>Halomonadaceae</taxon>
        <taxon>Halomonas</taxon>
    </lineage>
</organism>
<reference evidence="1 2" key="1">
    <citation type="submission" date="2019-06" db="EMBL/GenBank/DDBJ databases">
        <title>Whole genome shotgun sequence of Halomonas halmophila NBRC 15537.</title>
        <authorList>
            <person name="Hosoyama A."/>
            <person name="Uohara A."/>
            <person name="Ohji S."/>
            <person name="Ichikawa N."/>
        </authorList>
    </citation>
    <scope>NUCLEOTIDE SEQUENCE [LARGE SCALE GENOMIC DNA]</scope>
    <source>
        <strain evidence="1 2">NBRC 15537</strain>
    </source>
</reference>
<dbReference type="EMBL" id="BJOC01000010">
    <property type="protein sequence ID" value="GED21556.1"/>
    <property type="molecule type" value="Genomic_DNA"/>
</dbReference>
<proteinExistence type="predicted"/>
<dbReference type="Proteomes" id="UP000319812">
    <property type="component" value="Unassembled WGS sequence"/>
</dbReference>
<comment type="caution">
    <text evidence="1">The sequence shown here is derived from an EMBL/GenBank/DDBJ whole genome shotgun (WGS) entry which is preliminary data.</text>
</comment>
<protein>
    <submittedName>
        <fullName evidence="1">Uncharacterized protein</fullName>
    </submittedName>
</protein>
<gene>
    <name evidence="1" type="ORF">HHA01_05330</name>
</gene>
<evidence type="ECO:0000313" key="2">
    <source>
        <dbReference type="Proteomes" id="UP000319812"/>
    </source>
</evidence>
<name>A0A4Y4EWR7_9GAMM</name>